<feature type="transmembrane region" description="Helical" evidence="10">
    <location>
        <begin position="257"/>
        <end position="282"/>
    </location>
</feature>
<dbReference type="GO" id="GO:0008270">
    <property type="term" value="F:zinc ion binding"/>
    <property type="evidence" value="ECO:0007669"/>
    <property type="project" value="UniProtKB-KW"/>
</dbReference>
<evidence type="ECO:0000313" key="12">
    <source>
        <dbReference type="EMBL" id="TCD65332.1"/>
    </source>
</evidence>
<evidence type="ECO:0000256" key="4">
    <source>
        <dbReference type="ARBA" id="ARBA00022771"/>
    </source>
</evidence>
<keyword evidence="5" id="KW-0862">Zinc</keyword>
<dbReference type="EMBL" id="RWJN01000186">
    <property type="protein sequence ID" value="TCD65332.1"/>
    <property type="molecule type" value="Genomic_DNA"/>
</dbReference>
<comment type="caution">
    <text evidence="12">The sequence shown here is derived from an EMBL/GenBank/DDBJ whole genome shotgun (WGS) entry which is preliminary data.</text>
</comment>
<sequence>MASSFLRTILGLSLNIWFSIWIVALCIISPAFAYIPASPINGSVAPPDASGTNGSDASYLNLQWFGGGYQERISYQLVGADSNGVSKGALVHFSEDHLTNDNTTTPWIALVSCDANATDASDIDDIFTLASDRGAVAALLYSLYSDRCVINPEYADPANFDQLMDIFSTPLLSSSQFIEYQYGAINATKYGHYDAKLLNESAAQINATIQNGTIDSKGFMFATLVAFNATGEADVPNPGTTTSSSSNNSGGSGNTSLAMIILYAITGCVSALFCIVIISGAIRAIRHPERYGPRDGDEFGAQFGQSRARGLTRAILDTFPVVKFGAGGGGAGPGPGPVGVGAGQRKDVESIGTESRASIESAERKDEMEMRALGSGAADAGKEDAGEVEAVEDVGVLPMHGGPGQRRTSQDNASASSQSRQSPITPSTQPEASSSQLPSPVTSPTPRPRRAPSQSTQPNGGDIVPDSIGRETCPICIVDFEEGDDLRVLPCEGKHRFHQECVDQWLLELSSSCPICRQDFHTLETMMTHDSMGDHLEPPTALHAHQYPRPLSGAGARLSRYLRLARRRRGENNQIQHQLASSSNTNLHTVPSHEDPGHLNVPASL</sequence>
<evidence type="ECO:0000256" key="9">
    <source>
        <dbReference type="SAM" id="MobiDB-lite"/>
    </source>
</evidence>
<feature type="compositionally biased region" description="Polar residues" evidence="9">
    <location>
        <begin position="572"/>
        <end position="589"/>
    </location>
</feature>
<dbReference type="SUPFAM" id="SSF57850">
    <property type="entry name" value="RING/U-box"/>
    <property type="match status" value="1"/>
</dbReference>
<evidence type="ECO:0000256" key="10">
    <source>
        <dbReference type="SAM" id="Phobius"/>
    </source>
</evidence>
<evidence type="ECO:0000256" key="3">
    <source>
        <dbReference type="ARBA" id="ARBA00022723"/>
    </source>
</evidence>
<comment type="subcellular location">
    <subcellularLocation>
        <location evidence="1">Membrane</location>
    </subcellularLocation>
</comment>
<evidence type="ECO:0000313" key="13">
    <source>
        <dbReference type="Proteomes" id="UP000292702"/>
    </source>
</evidence>
<feature type="compositionally biased region" description="Polar residues" evidence="9">
    <location>
        <begin position="406"/>
        <end position="437"/>
    </location>
</feature>
<feature type="transmembrane region" description="Helical" evidence="10">
    <location>
        <begin position="12"/>
        <end position="35"/>
    </location>
</feature>
<evidence type="ECO:0000256" key="5">
    <source>
        <dbReference type="ARBA" id="ARBA00022833"/>
    </source>
</evidence>
<feature type="compositionally biased region" description="Gly residues" evidence="9">
    <location>
        <begin position="327"/>
        <end position="342"/>
    </location>
</feature>
<feature type="region of interest" description="Disordered" evidence="9">
    <location>
        <begin position="570"/>
        <end position="605"/>
    </location>
</feature>
<dbReference type="Proteomes" id="UP000292702">
    <property type="component" value="Unassembled WGS sequence"/>
</dbReference>
<evidence type="ECO:0000256" key="6">
    <source>
        <dbReference type="ARBA" id="ARBA00022989"/>
    </source>
</evidence>
<dbReference type="Gene3D" id="3.30.40.10">
    <property type="entry name" value="Zinc/RING finger domain, C3HC4 (zinc finger)"/>
    <property type="match status" value="1"/>
</dbReference>
<evidence type="ECO:0000256" key="2">
    <source>
        <dbReference type="ARBA" id="ARBA00022692"/>
    </source>
</evidence>
<organism evidence="12 13">
    <name type="scientific">Steccherinum ochraceum</name>
    <dbReference type="NCBI Taxonomy" id="92696"/>
    <lineage>
        <taxon>Eukaryota</taxon>
        <taxon>Fungi</taxon>
        <taxon>Dikarya</taxon>
        <taxon>Basidiomycota</taxon>
        <taxon>Agaricomycotina</taxon>
        <taxon>Agaricomycetes</taxon>
        <taxon>Polyporales</taxon>
        <taxon>Steccherinaceae</taxon>
        <taxon>Steccherinum</taxon>
    </lineage>
</organism>
<reference evidence="12 13" key="1">
    <citation type="submission" date="2018-11" db="EMBL/GenBank/DDBJ databases">
        <title>Genome assembly of Steccherinum ochraceum LE-BIN_3174, the white-rot fungus of the Steccherinaceae family (The Residual Polyporoid clade, Polyporales, Basidiomycota).</title>
        <authorList>
            <person name="Fedorova T.V."/>
            <person name="Glazunova O.A."/>
            <person name="Landesman E.O."/>
            <person name="Moiseenko K.V."/>
            <person name="Psurtseva N.V."/>
            <person name="Savinova O.S."/>
            <person name="Shakhova N.V."/>
            <person name="Tyazhelova T.V."/>
            <person name="Vasina D.V."/>
        </authorList>
    </citation>
    <scope>NUCLEOTIDE SEQUENCE [LARGE SCALE GENOMIC DNA]</scope>
    <source>
        <strain evidence="12 13">LE-BIN_3174</strain>
    </source>
</reference>
<dbReference type="PROSITE" id="PS50089">
    <property type="entry name" value="ZF_RING_2"/>
    <property type="match status" value="1"/>
</dbReference>
<accession>A0A4R0RD97</accession>
<dbReference type="InterPro" id="IPR013083">
    <property type="entry name" value="Znf_RING/FYVE/PHD"/>
</dbReference>
<keyword evidence="2 10" id="KW-0812">Transmembrane</keyword>
<feature type="region of interest" description="Disordered" evidence="9">
    <location>
        <begin position="395"/>
        <end position="467"/>
    </location>
</feature>
<evidence type="ECO:0000256" key="1">
    <source>
        <dbReference type="ARBA" id="ARBA00004370"/>
    </source>
</evidence>
<dbReference type="Pfam" id="PF13639">
    <property type="entry name" value="zf-RING_2"/>
    <property type="match status" value="1"/>
</dbReference>
<evidence type="ECO:0000256" key="8">
    <source>
        <dbReference type="PROSITE-ProRule" id="PRU00175"/>
    </source>
</evidence>
<gene>
    <name evidence="12" type="ORF">EIP91_002770</name>
</gene>
<proteinExistence type="predicted"/>
<dbReference type="InterPro" id="IPR001841">
    <property type="entry name" value="Znf_RING"/>
</dbReference>
<dbReference type="STRING" id="92696.A0A4R0RD97"/>
<feature type="domain" description="RING-type" evidence="11">
    <location>
        <begin position="473"/>
        <end position="517"/>
    </location>
</feature>
<keyword evidence="7 10" id="KW-0472">Membrane</keyword>
<protein>
    <recommendedName>
        <fullName evidence="11">RING-type domain-containing protein</fullName>
    </recommendedName>
</protein>
<dbReference type="PANTHER" id="PTHR46539:SF1">
    <property type="entry name" value="E3 UBIQUITIN-PROTEIN LIGASE ATL42"/>
    <property type="match status" value="1"/>
</dbReference>
<keyword evidence="4 8" id="KW-0863">Zinc-finger</keyword>
<name>A0A4R0RD97_9APHY</name>
<dbReference type="OrthoDB" id="8062037at2759"/>
<feature type="region of interest" description="Disordered" evidence="9">
    <location>
        <begin position="327"/>
        <end position="368"/>
    </location>
</feature>
<evidence type="ECO:0000256" key="7">
    <source>
        <dbReference type="ARBA" id="ARBA00023136"/>
    </source>
</evidence>
<dbReference type="SMART" id="SM00184">
    <property type="entry name" value="RING"/>
    <property type="match status" value="1"/>
</dbReference>
<keyword evidence="6 10" id="KW-1133">Transmembrane helix</keyword>
<dbReference type="PANTHER" id="PTHR46539">
    <property type="entry name" value="E3 UBIQUITIN-PROTEIN LIGASE ATL42"/>
    <property type="match status" value="1"/>
</dbReference>
<keyword evidence="3" id="KW-0479">Metal-binding</keyword>
<evidence type="ECO:0000259" key="11">
    <source>
        <dbReference type="PROSITE" id="PS50089"/>
    </source>
</evidence>
<keyword evidence="13" id="KW-1185">Reference proteome</keyword>
<dbReference type="CDD" id="cd16454">
    <property type="entry name" value="RING-H2_PA-TM-RING"/>
    <property type="match status" value="1"/>
</dbReference>
<dbReference type="GO" id="GO:0016020">
    <property type="term" value="C:membrane"/>
    <property type="evidence" value="ECO:0007669"/>
    <property type="project" value="UniProtKB-SubCell"/>
</dbReference>
<dbReference type="AlphaFoldDB" id="A0A4R0RD97"/>